<dbReference type="AlphaFoldDB" id="A0AAV4NGD0"/>
<keyword evidence="10" id="KW-1185">Reference proteome</keyword>
<comment type="catalytic activity">
    <reaction evidence="1">
        <text>Endonucleolytic cleavage to 5'-phosphomonoester.</text>
        <dbReference type="EC" id="3.1.26.4"/>
    </reaction>
</comment>
<dbReference type="SUPFAM" id="SSF55658">
    <property type="entry name" value="L9 N-domain-like"/>
    <property type="match status" value="1"/>
</dbReference>
<feature type="domain" description="RNase H type-1" evidence="8">
    <location>
        <begin position="393"/>
        <end position="537"/>
    </location>
</feature>
<dbReference type="CDD" id="cd09280">
    <property type="entry name" value="RNase_HI_eukaryote_like"/>
    <property type="match status" value="1"/>
</dbReference>
<dbReference type="PANTHER" id="PTHR10642:SF26">
    <property type="entry name" value="RIBONUCLEASE H1"/>
    <property type="match status" value="1"/>
</dbReference>
<evidence type="ECO:0000256" key="7">
    <source>
        <dbReference type="ARBA" id="ARBA00022801"/>
    </source>
</evidence>
<evidence type="ECO:0000256" key="1">
    <source>
        <dbReference type="ARBA" id="ARBA00000077"/>
    </source>
</evidence>
<dbReference type="Gene3D" id="3.40.970.10">
    <property type="entry name" value="Ribonuclease H1, N-terminal domain"/>
    <property type="match status" value="1"/>
</dbReference>
<dbReference type="InterPro" id="IPR050092">
    <property type="entry name" value="RNase_H"/>
</dbReference>
<evidence type="ECO:0000256" key="3">
    <source>
        <dbReference type="ARBA" id="ARBA00012180"/>
    </source>
</evidence>
<proteinExistence type="inferred from homology"/>
<dbReference type="InterPro" id="IPR011320">
    <property type="entry name" value="RNase_H1_N"/>
</dbReference>
<evidence type="ECO:0000256" key="2">
    <source>
        <dbReference type="ARBA" id="ARBA00005300"/>
    </source>
</evidence>
<dbReference type="Proteomes" id="UP001054945">
    <property type="component" value="Unassembled WGS sequence"/>
</dbReference>
<evidence type="ECO:0000259" key="8">
    <source>
        <dbReference type="PROSITE" id="PS50879"/>
    </source>
</evidence>
<evidence type="ECO:0000256" key="5">
    <source>
        <dbReference type="ARBA" id="ARBA00022723"/>
    </source>
</evidence>
<dbReference type="InterPro" id="IPR036397">
    <property type="entry name" value="RNaseH_sf"/>
</dbReference>
<keyword evidence="5" id="KW-0479">Metal-binding</keyword>
<sequence>MNITEIEKQVTNSNVGSERESNLTSMQSVNCLKLKNYLNGLLSKEKACKNTYTTVKKKVQLYYAVHGENPGVYRTFNECRKQFNVAGTVSYRKFYNRKLALEYARNGYIDKFRTVASKRKRDGRGEIECTRENPGESSMFVDEASEENGEKRVRIDIGIKWGLNHPLNASKWLSINQRNTCSDIRETIYALNQAKQIGAHKVKIYTDNNYFMQVVADWTKKLKKINEGILVYDNSLANKDFLEFKAVIEGLYVEWIYVESHERSDSDDDDDEDEADREAAAEERILLEPSNYSTFPKPQIGQEIINPLSTLSNLNEKMSQLVISGEEKERKTFYAVYIGEKIAAYKTHTEEREEQIKVFVKAWFKKFSKRNKTFEFVKYGEILKKIESPIPGPDKFVSVFINGVHSCNDQEQAEAGIGVYWGPGNNLNTSMRLSGKQTNDRAEIFAAVHALQQAKKHRIPRLRVYTNSKQVINGISSWLDKWKENNWALASGKPVVNKEDYMALDSAQHGINVDWCYVECNEAGNVEAHKLAVSGCKKEVPQTFIIAVKFNSY</sequence>
<dbReference type="Pfam" id="PF01693">
    <property type="entry name" value="Cauli_VI"/>
    <property type="match status" value="1"/>
</dbReference>
<evidence type="ECO:0000256" key="4">
    <source>
        <dbReference type="ARBA" id="ARBA00022722"/>
    </source>
</evidence>
<dbReference type="EMBL" id="BPLR01003271">
    <property type="protein sequence ID" value="GIX82908.1"/>
    <property type="molecule type" value="Genomic_DNA"/>
</dbReference>
<keyword evidence="7" id="KW-0378">Hydrolase</keyword>
<dbReference type="GO" id="GO:0004523">
    <property type="term" value="F:RNA-DNA hybrid ribonuclease activity"/>
    <property type="evidence" value="ECO:0007669"/>
    <property type="project" value="UniProtKB-EC"/>
</dbReference>
<comment type="caution">
    <text evidence="9">The sequence shown here is derived from an EMBL/GenBank/DDBJ whole genome shotgun (WGS) entry which is preliminary data.</text>
</comment>
<dbReference type="InterPro" id="IPR012337">
    <property type="entry name" value="RNaseH-like_sf"/>
</dbReference>
<keyword evidence="6" id="KW-0255">Endonuclease</keyword>
<evidence type="ECO:0000313" key="10">
    <source>
        <dbReference type="Proteomes" id="UP001054945"/>
    </source>
</evidence>
<evidence type="ECO:0000313" key="9">
    <source>
        <dbReference type="EMBL" id="GIX82908.1"/>
    </source>
</evidence>
<dbReference type="GO" id="GO:0043137">
    <property type="term" value="P:DNA replication, removal of RNA primer"/>
    <property type="evidence" value="ECO:0007669"/>
    <property type="project" value="TreeGrafter"/>
</dbReference>
<dbReference type="PROSITE" id="PS50879">
    <property type="entry name" value="RNASE_H_1"/>
    <property type="match status" value="1"/>
</dbReference>
<dbReference type="PANTHER" id="PTHR10642">
    <property type="entry name" value="RIBONUCLEASE H1"/>
    <property type="match status" value="1"/>
</dbReference>
<accession>A0AAV4NGD0</accession>
<dbReference type="InterPro" id="IPR037056">
    <property type="entry name" value="RNase_H1_N_sf"/>
</dbReference>
<name>A0AAV4NGD0_CAEEX</name>
<dbReference type="GO" id="GO:0046872">
    <property type="term" value="F:metal ion binding"/>
    <property type="evidence" value="ECO:0007669"/>
    <property type="project" value="UniProtKB-KW"/>
</dbReference>
<dbReference type="SUPFAM" id="SSF53098">
    <property type="entry name" value="Ribonuclease H-like"/>
    <property type="match status" value="2"/>
</dbReference>
<organism evidence="9 10">
    <name type="scientific">Caerostris extrusa</name>
    <name type="common">Bark spider</name>
    <name type="synonym">Caerostris bankana</name>
    <dbReference type="NCBI Taxonomy" id="172846"/>
    <lineage>
        <taxon>Eukaryota</taxon>
        <taxon>Metazoa</taxon>
        <taxon>Ecdysozoa</taxon>
        <taxon>Arthropoda</taxon>
        <taxon>Chelicerata</taxon>
        <taxon>Arachnida</taxon>
        <taxon>Araneae</taxon>
        <taxon>Araneomorphae</taxon>
        <taxon>Entelegynae</taxon>
        <taxon>Araneoidea</taxon>
        <taxon>Araneidae</taxon>
        <taxon>Caerostris</taxon>
    </lineage>
</organism>
<dbReference type="GO" id="GO:0003676">
    <property type="term" value="F:nucleic acid binding"/>
    <property type="evidence" value="ECO:0007669"/>
    <property type="project" value="InterPro"/>
</dbReference>
<comment type="similarity">
    <text evidence="2">Belongs to the RNase H family.</text>
</comment>
<gene>
    <name evidence="9" type="ORF">CEXT_762301</name>
</gene>
<dbReference type="Gene3D" id="3.30.420.10">
    <property type="entry name" value="Ribonuclease H-like superfamily/Ribonuclease H"/>
    <property type="match status" value="2"/>
</dbReference>
<dbReference type="Pfam" id="PF00075">
    <property type="entry name" value="RNase_H"/>
    <property type="match status" value="2"/>
</dbReference>
<dbReference type="InterPro" id="IPR002156">
    <property type="entry name" value="RNaseH_domain"/>
</dbReference>
<dbReference type="EC" id="3.1.26.4" evidence="3"/>
<protein>
    <recommendedName>
        <fullName evidence="3">ribonuclease H</fullName>
        <ecNumber evidence="3">3.1.26.4</ecNumber>
    </recommendedName>
</protein>
<reference evidence="9 10" key="1">
    <citation type="submission" date="2021-06" db="EMBL/GenBank/DDBJ databases">
        <title>Caerostris extrusa draft genome.</title>
        <authorList>
            <person name="Kono N."/>
            <person name="Arakawa K."/>
        </authorList>
    </citation>
    <scope>NUCLEOTIDE SEQUENCE [LARGE SCALE GENOMIC DNA]</scope>
</reference>
<evidence type="ECO:0000256" key="6">
    <source>
        <dbReference type="ARBA" id="ARBA00022759"/>
    </source>
</evidence>
<dbReference type="InterPro" id="IPR009027">
    <property type="entry name" value="Ribosomal_bL9/RNase_H1_N"/>
</dbReference>
<keyword evidence="4" id="KW-0540">Nuclease</keyword>